<gene>
    <name evidence="1" type="ORF">LTRI10_LOCUS33086</name>
</gene>
<sequence>MVALFASLLALQQLTLGIQLLLFLAEGHVPYRLPAALHRLKVLEVPRILLDSLPQARVLVCLIMSSPNLQTLTIRIDPEDGGSSVRLQTLLLAYEICWKQRIDREFVAFNILKCSTFRIVAVHKSSWT</sequence>
<accession>A0AAV2F359</accession>
<dbReference type="Proteomes" id="UP001497516">
    <property type="component" value="Chromosome 6"/>
</dbReference>
<proteinExistence type="predicted"/>
<dbReference type="EMBL" id="OZ034819">
    <property type="protein sequence ID" value="CAL1392442.1"/>
    <property type="molecule type" value="Genomic_DNA"/>
</dbReference>
<organism evidence="1 2">
    <name type="scientific">Linum trigynum</name>
    <dbReference type="NCBI Taxonomy" id="586398"/>
    <lineage>
        <taxon>Eukaryota</taxon>
        <taxon>Viridiplantae</taxon>
        <taxon>Streptophyta</taxon>
        <taxon>Embryophyta</taxon>
        <taxon>Tracheophyta</taxon>
        <taxon>Spermatophyta</taxon>
        <taxon>Magnoliopsida</taxon>
        <taxon>eudicotyledons</taxon>
        <taxon>Gunneridae</taxon>
        <taxon>Pentapetalae</taxon>
        <taxon>rosids</taxon>
        <taxon>fabids</taxon>
        <taxon>Malpighiales</taxon>
        <taxon>Linaceae</taxon>
        <taxon>Linum</taxon>
    </lineage>
</organism>
<name>A0AAV2F359_9ROSI</name>
<keyword evidence="2" id="KW-1185">Reference proteome</keyword>
<protein>
    <submittedName>
        <fullName evidence="1">Uncharacterized protein</fullName>
    </submittedName>
</protein>
<reference evidence="1 2" key="1">
    <citation type="submission" date="2024-04" db="EMBL/GenBank/DDBJ databases">
        <authorList>
            <person name="Fracassetti M."/>
        </authorList>
    </citation>
    <scope>NUCLEOTIDE SEQUENCE [LARGE SCALE GENOMIC DNA]</scope>
</reference>
<dbReference type="AlphaFoldDB" id="A0AAV2F359"/>
<evidence type="ECO:0000313" key="1">
    <source>
        <dbReference type="EMBL" id="CAL1392442.1"/>
    </source>
</evidence>
<evidence type="ECO:0000313" key="2">
    <source>
        <dbReference type="Proteomes" id="UP001497516"/>
    </source>
</evidence>